<protein>
    <submittedName>
        <fullName evidence="1">Rod shape-determining protein RodA</fullName>
    </submittedName>
</protein>
<comment type="caution">
    <text evidence="1">The sequence shown here is derived from an EMBL/GenBank/DDBJ whole genome shotgun (WGS) entry which is preliminary data.</text>
</comment>
<name>A0ACB5R7V7_9CLOT</name>
<dbReference type="EMBL" id="BROD01000001">
    <property type="protein sequence ID" value="GKX65121.1"/>
    <property type="molecule type" value="Genomic_DNA"/>
</dbReference>
<organism evidence="1 2">
    <name type="scientific">Inconstantimicrobium mannanitabidum</name>
    <dbReference type="NCBI Taxonomy" id="1604901"/>
    <lineage>
        <taxon>Bacteria</taxon>
        <taxon>Bacillati</taxon>
        <taxon>Bacillota</taxon>
        <taxon>Clostridia</taxon>
        <taxon>Eubacteriales</taxon>
        <taxon>Clostridiaceae</taxon>
        <taxon>Inconstantimicrobium</taxon>
    </lineage>
</organism>
<keyword evidence="2" id="KW-1185">Reference proteome</keyword>
<reference evidence="1" key="1">
    <citation type="journal article" date="2025" name="Int. J. Syst. Evol. Microbiol.">
        <title>Inconstantimicrobium mannanitabidum sp. nov., a novel member of the family Clostridiaceae isolated from anoxic soil under the treatment of reductive soil disinfestation.</title>
        <authorList>
            <person name="Ueki A."/>
            <person name="Tonouchi A."/>
            <person name="Honma S."/>
            <person name="Kaku N."/>
            <person name="Ueki K."/>
        </authorList>
    </citation>
    <scope>NUCLEOTIDE SEQUENCE</scope>
    <source>
        <strain evidence="1">TW13</strain>
    </source>
</reference>
<evidence type="ECO:0000313" key="2">
    <source>
        <dbReference type="Proteomes" id="UP001058074"/>
    </source>
</evidence>
<proteinExistence type="predicted"/>
<accession>A0ACB5R7V7</accession>
<gene>
    <name evidence="1" type="primary">mrdB</name>
    <name evidence="1" type="ORF">rsdtw13_03790</name>
</gene>
<sequence>MLRKFKLDSKLIKEIDFGMIVTIILITLIGVVNIYSAVGMGNAEKQFFFLIFSLVCLYFLLLIDYNILENYVVLFYWFNMLLLVLTKFVLGSEINGATGWIKLGPLSFQPSELAKIAMILMLAKKIQDYEGKINNLKNFVITAMYAVIPMGLIVIQPDMGMCMVSFFIALGIFFCVGLDGRIIVAGLFGLAVFIMTVWNSGLIKGYQKRRLISFLNPEGDPSGDGLQVTRALIGIGSGGFFGTGVQFGANAGKGYTDVFVPENHTDMIFSVLGEHWGTIGCIILLALYGILLYKMIKVAKASKDIFGSVIAVGMVSYFLFAILQHIGMNIAIMPITGITLPFMSYGGSSLLTTTLSVGLVINIGMRKKKINF</sequence>
<dbReference type="Proteomes" id="UP001058074">
    <property type="component" value="Unassembled WGS sequence"/>
</dbReference>
<evidence type="ECO:0000313" key="1">
    <source>
        <dbReference type="EMBL" id="GKX65121.1"/>
    </source>
</evidence>